<dbReference type="PROSITE" id="PS50966">
    <property type="entry name" value="ZF_SWIM"/>
    <property type="match status" value="1"/>
</dbReference>
<dbReference type="Proteomes" id="UP000013827">
    <property type="component" value="Unassembled WGS sequence"/>
</dbReference>
<dbReference type="RefSeq" id="XP_005770850.1">
    <property type="nucleotide sequence ID" value="XM_005770793.1"/>
</dbReference>
<keyword evidence="1" id="KW-0862">Zinc</keyword>
<organism evidence="3 4">
    <name type="scientific">Emiliania huxleyi (strain CCMP1516)</name>
    <dbReference type="NCBI Taxonomy" id="280463"/>
    <lineage>
        <taxon>Eukaryota</taxon>
        <taxon>Haptista</taxon>
        <taxon>Haptophyta</taxon>
        <taxon>Prymnesiophyceae</taxon>
        <taxon>Isochrysidales</taxon>
        <taxon>Noelaerhabdaceae</taxon>
        <taxon>Emiliania</taxon>
    </lineage>
</organism>
<dbReference type="AlphaFoldDB" id="A0A0D3J4I6"/>
<dbReference type="GO" id="GO:0097196">
    <property type="term" value="C:Shu complex"/>
    <property type="evidence" value="ECO:0007669"/>
    <property type="project" value="TreeGrafter"/>
</dbReference>
<dbReference type="EnsemblProtists" id="EOD18421">
    <property type="protein sequence ID" value="EOD18421"/>
    <property type="gene ID" value="EMIHUDRAFT_196674"/>
</dbReference>
<dbReference type="GO" id="GO:0000724">
    <property type="term" value="P:double-strand break repair via homologous recombination"/>
    <property type="evidence" value="ECO:0007669"/>
    <property type="project" value="TreeGrafter"/>
</dbReference>
<evidence type="ECO:0000313" key="4">
    <source>
        <dbReference type="Proteomes" id="UP000013827"/>
    </source>
</evidence>
<dbReference type="InterPro" id="IPR007527">
    <property type="entry name" value="Znf_SWIM"/>
</dbReference>
<keyword evidence="4" id="KW-1185">Reference proteome</keyword>
<evidence type="ECO:0000313" key="3">
    <source>
        <dbReference type="EnsemblProtists" id="EOD18421"/>
    </source>
</evidence>
<evidence type="ECO:0000259" key="2">
    <source>
        <dbReference type="PROSITE" id="PS50966"/>
    </source>
</evidence>
<dbReference type="GeneID" id="19046422"/>
<dbReference type="PANTHER" id="PTHR28498">
    <property type="entry name" value="ZINC FINGER SWIM DOMAIN-CONTAINING PROTEIN 7"/>
    <property type="match status" value="1"/>
</dbReference>
<keyword evidence="1" id="KW-0479">Metal-binding</keyword>
<sequence length="159" mass="17079">MADLYILDTLPDQQAAELVPSLAQGVCDDIAATGSASDRHWKLLAFLCPEALQGAAEIVDHRTVQRVVAQESRRVFHLVSASSGSKRAHPHVCLPSFCTCASYCHKVATRPDALACKHGLAVLLAEALGRTQSAEHSDVAWANSLSHHLQLAMIDHGSH</sequence>
<dbReference type="HOGENOM" id="CLU_1663978_0_0_1"/>
<keyword evidence="1" id="KW-0863">Zinc-finger</keyword>
<dbReference type="GO" id="GO:0008270">
    <property type="term" value="F:zinc ion binding"/>
    <property type="evidence" value="ECO:0007669"/>
    <property type="project" value="UniProtKB-KW"/>
</dbReference>
<reference evidence="3" key="2">
    <citation type="submission" date="2024-10" db="UniProtKB">
        <authorList>
            <consortium name="EnsemblProtists"/>
        </authorList>
    </citation>
    <scope>IDENTIFICATION</scope>
</reference>
<accession>A0A0D3J4I6</accession>
<reference evidence="4" key="1">
    <citation type="journal article" date="2013" name="Nature">
        <title>Pan genome of the phytoplankton Emiliania underpins its global distribution.</title>
        <authorList>
            <person name="Read B.A."/>
            <person name="Kegel J."/>
            <person name="Klute M.J."/>
            <person name="Kuo A."/>
            <person name="Lefebvre S.C."/>
            <person name="Maumus F."/>
            <person name="Mayer C."/>
            <person name="Miller J."/>
            <person name="Monier A."/>
            <person name="Salamov A."/>
            <person name="Young J."/>
            <person name="Aguilar M."/>
            <person name="Claverie J.M."/>
            <person name="Frickenhaus S."/>
            <person name="Gonzalez K."/>
            <person name="Herman E.K."/>
            <person name="Lin Y.C."/>
            <person name="Napier J."/>
            <person name="Ogata H."/>
            <person name="Sarno A.F."/>
            <person name="Shmutz J."/>
            <person name="Schroeder D."/>
            <person name="de Vargas C."/>
            <person name="Verret F."/>
            <person name="von Dassow P."/>
            <person name="Valentin K."/>
            <person name="Van de Peer Y."/>
            <person name="Wheeler G."/>
            <person name="Dacks J.B."/>
            <person name="Delwiche C.F."/>
            <person name="Dyhrman S.T."/>
            <person name="Glockner G."/>
            <person name="John U."/>
            <person name="Richards T."/>
            <person name="Worden A.Z."/>
            <person name="Zhang X."/>
            <person name="Grigoriev I.V."/>
            <person name="Allen A.E."/>
            <person name="Bidle K."/>
            <person name="Borodovsky M."/>
            <person name="Bowler C."/>
            <person name="Brownlee C."/>
            <person name="Cock J.M."/>
            <person name="Elias M."/>
            <person name="Gladyshev V.N."/>
            <person name="Groth M."/>
            <person name="Guda C."/>
            <person name="Hadaegh A."/>
            <person name="Iglesias-Rodriguez M.D."/>
            <person name="Jenkins J."/>
            <person name="Jones B.M."/>
            <person name="Lawson T."/>
            <person name="Leese F."/>
            <person name="Lindquist E."/>
            <person name="Lobanov A."/>
            <person name="Lomsadze A."/>
            <person name="Malik S.B."/>
            <person name="Marsh M.E."/>
            <person name="Mackinder L."/>
            <person name="Mock T."/>
            <person name="Mueller-Roeber B."/>
            <person name="Pagarete A."/>
            <person name="Parker M."/>
            <person name="Probert I."/>
            <person name="Quesneville H."/>
            <person name="Raines C."/>
            <person name="Rensing S.A."/>
            <person name="Riano-Pachon D.M."/>
            <person name="Richier S."/>
            <person name="Rokitta S."/>
            <person name="Shiraiwa Y."/>
            <person name="Soanes D.M."/>
            <person name="van der Giezen M."/>
            <person name="Wahlund T.M."/>
            <person name="Williams B."/>
            <person name="Wilson W."/>
            <person name="Wolfe G."/>
            <person name="Wurch L.L."/>
        </authorList>
    </citation>
    <scope>NUCLEOTIDE SEQUENCE</scope>
</reference>
<feature type="domain" description="SWIM-type" evidence="2">
    <location>
        <begin position="77"/>
        <end position="127"/>
    </location>
</feature>
<dbReference type="PaxDb" id="2903-EOD18421"/>
<dbReference type="PANTHER" id="PTHR28498:SF1">
    <property type="entry name" value="ZINC FINGER SWIM DOMAIN-CONTAINING PROTEIN 7"/>
    <property type="match status" value="1"/>
</dbReference>
<protein>
    <recommendedName>
        <fullName evidence="2">SWIM-type domain-containing protein</fullName>
    </recommendedName>
</protein>
<name>A0A0D3J4I6_EMIH1</name>
<evidence type="ECO:0000256" key="1">
    <source>
        <dbReference type="PROSITE-ProRule" id="PRU00325"/>
    </source>
</evidence>
<dbReference type="KEGG" id="ehx:EMIHUDRAFT_196674"/>
<proteinExistence type="predicted"/>